<dbReference type="Pfam" id="PF07690">
    <property type="entry name" value="MFS_1"/>
    <property type="match status" value="1"/>
</dbReference>
<dbReference type="InterPro" id="IPR020846">
    <property type="entry name" value="MFS_dom"/>
</dbReference>
<feature type="transmembrane region" description="Helical" evidence="7">
    <location>
        <begin position="220"/>
        <end position="240"/>
    </location>
</feature>
<dbReference type="AlphaFoldDB" id="A0AA48QWK5"/>
<keyword evidence="4 7" id="KW-1133">Transmembrane helix</keyword>
<dbReference type="PANTHER" id="PTHR43791:SF64">
    <property type="entry name" value="MAJOR FACILITATOR SUPERFAMILY (MFS) PROFILE DOMAIN-CONTAINING PROTEIN"/>
    <property type="match status" value="1"/>
</dbReference>
<evidence type="ECO:0000256" key="7">
    <source>
        <dbReference type="SAM" id="Phobius"/>
    </source>
</evidence>
<keyword evidence="5 7" id="KW-0472">Membrane</keyword>
<feature type="transmembrane region" description="Helical" evidence="7">
    <location>
        <begin position="124"/>
        <end position="143"/>
    </location>
</feature>
<feature type="transmembrane region" description="Helical" evidence="7">
    <location>
        <begin position="95"/>
        <end position="118"/>
    </location>
</feature>
<dbReference type="PROSITE" id="PS50850">
    <property type="entry name" value="MFS"/>
    <property type="match status" value="1"/>
</dbReference>
<evidence type="ECO:0000313" key="10">
    <source>
        <dbReference type="Proteomes" id="UP001233271"/>
    </source>
</evidence>
<feature type="transmembrane region" description="Helical" evidence="7">
    <location>
        <begin position="49"/>
        <end position="68"/>
    </location>
</feature>
<dbReference type="SUPFAM" id="SSF103473">
    <property type="entry name" value="MFS general substrate transporter"/>
    <property type="match status" value="1"/>
</dbReference>
<dbReference type="InterPro" id="IPR011701">
    <property type="entry name" value="MFS"/>
</dbReference>
<keyword evidence="10" id="KW-1185">Reference proteome</keyword>
<feature type="transmembrane region" description="Helical" evidence="7">
    <location>
        <begin position="150"/>
        <end position="168"/>
    </location>
</feature>
<dbReference type="GeneID" id="85496331"/>
<organism evidence="9 10">
    <name type="scientific">Cutaneotrichosporon cavernicola</name>
    <dbReference type="NCBI Taxonomy" id="279322"/>
    <lineage>
        <taxon>Eukaryota</taxon>
        <taxon>Fungi</taxon>
        <taxon>Dikarya</taxon>
        <taxon>Basidiomycota</taxon>
        <taxon>Agaricomycotina</taxon>
        <taxon>Tremellomycetes</taxon>
        <taxon>Trichosporonales</taxon>
        <taxon>Trichosporonaceae</taxon>
        <taxon>Cutaneotrichosporon</taxon>
    </lineage>
</organism>
<gene>
    <name evidence="9" type="ORF">CcaverHIS019_0500890</name>
</gene>
<feature type="transmembrane region" description="Helical" evidence="7">
    <location>
        <begin position="422"/>
        <end position="443"/>
    </location>
</feature>
<dbReference type="InterPro" id="IPR036259">
    <property type="entry name" value="MFS_trans_sf"/>
</dbReference>
<dbReference type="EMBL" id="AP028216">
    <property type="protein sequence ID" value="BEI92461.1"/>
    <property type="molecule type" value="Genomic_DNA"/>
</dbReference>
<protein>
    <recommendedName>
        <fullName evidence="8">Major facilitator superfamily (MFS) profile domain-containing protein</fullName>
    </recommendedName>
</protein>
<evidence type="ECO:0000256" key="4">
    <source>
        <dbReference type="ARBA" id="ARBA00022989"/>
    </source>
</evidence>
<accession>A0AA48QWK5</accession>
<dbReference type="FunFam" id="1.20.1250.20:FF:000065">
    <property type="entry name" value="Putative MFS pantothenate transporter"/>
    <property type="match status" value="1"/>
</dbReference>
<dbReference type="GO" id="GO:0016020">
    <property type="term" value="C:membrane"/>
    <property type="evidence" value="ECO:0007669"/>
    <property type="project" value="UniProtKB-SubCell"/>
</dbReference>
<proteinExistence type="inferred from homology"/>
<comment type="subcellular location">
    <subcellularLocation>
        <location evidence="1">Membrane</location>
        <topology evidence="1">Multi-pass membrane protein</topology>
    </subcellularLocation>
</comment>
<feature type="transmembrane region" description="Helical" evidence="7">
    <location>
        <begin position="290"/>
        <end position="311"/>
    </location>
</feature>
<feature type="transmembrane region" description="Helical" evidence="7">
    <location>
        <begin position="332"/>
        <end position="357"/>
    </location>
</feature>
<evidence type="ECO:0000256" key="6">
    <source>
        <dbReference type="ARBA" id="ARBA00037968"/>
    </source>
</evidence>
<feature type="transmembrane region" description="Helical" evidence="7">
    <location>
        <begin position="455"/>
        <end position="476"/>
    </location>
</feature>
<evidence type="ECO:0000256" key="2">
    <source>
        <dbReference type="ARBA" id="ARBA00022448"/>
    </source>
</evidence>
<evidence type="ECO:0000259" key="8">
    <source>
        <dbReference type="PROSITE" id="PS50850"/>
    </source>
</evidence>
<sequence length="502" mass="57114">MALEKDSHLYADTEFSSGAPTPLKNQSLEDVDVIPFDELSEAEKKAERWFLWKLDIIFTFVGFLGYIFKYLDQVNIANAYVSGMKEEINIVGNQYNYFTTLFNVGYVLVIYPSCIAVSHIGPHYWLPSAELIWGVLTCCLSVVQNYKQVYALRFLIGFAEGTAWPGYITVMSQWYMPQEVALRMGFFTMAQSIGSMFAGVMQGALSTTMDGALGRSGWRWGFIINGVCTIFVALLAYFSIPGFPDRPNPLAKWYLSEKDYEIARRRTARVKREPLKPINAKSFLKAFKYWQLWAIAFTWAFGYNIAPSNYFNLWLKSLTLDDGTKRYSIAQLNYLPVIGFSLQLGATVALCGLSDWLGVRLPSLLIHAAINLTSEVILTIRPENRITYMVGWYLNYMGNVSYVLLAAWATTFLSDAPEVRTITIATGTIMAYLNNGFITLWTYPTKQAPNWAVGAKFYLVCMIICTFGFIAIAWGLRFEERRKLRREGQSVPKPHRLAFLWT</sequence>
<reference evidence="9" key="1">
    <citation type="journal article" date="2023" name="BMC Genomics">
        <title>Chromosome-level genome assemblies of Cutaneotrichosporon spp. (Trichosporonales, Basidiomycota) reveal imbalanced evolution between nucleotide sequences and chromosome synteny.</title>
        <authorList>
            <person name="Kobayashi Y."/>
            <person name="Kayamori A."/>
            <person name="Aoki K."/>
            <person name="Shiwa Y."/>
            <person name="Matsutani M."/>
            <person name="Fujita N."/>
            <person name="Sugita T."/>
            <person name="Iwasaki W."/>
            <person name="Tanaka N."/>
            <person name="Takashima M."/>
        </authorList>
    </citation>
    <scope>NUCLEOTIDE SEQUENCE</scope>
    <source>
        <strain evidence="9">HIS019</strain>
    </source>
</reference>
<name>A0AA48QWK5_9TREE</name>
<keyword evidence="3 7" id="KW-0812">Transmembrane</keyword>
<feature type="transmembrane region" description="Helical" evidence="7">
    <location>
        <begin position="392"/>
        <end position="410"/>
    </location>
</feature>
<feature type="domain" description="Major facilitator superfamily (MFS) profile" evidence="8">
    <location>
        <begin position="58"/>
        <end position="502"/>
    </location>
</feature>
<comment type="similarity">
    <text evidence="6">Belongs to the major facilitator superfamily. Allantoate permease family.</text>
</comment>
<dbReference type="Gene3D" id="1.20.1250.20">
    <property type="entry name" value="MFS general substrate transporter like domains"/>
    <property type="match status" value="1"/>
</dbReference>
<evidence type="ECO:0000313" key="9">
    <source>
        <dbReference type="EMBL" id="BEI92461.1"/>
    </source>
</evidence>
<evidence type="ECO:0000256" key="5">
    <source>
        <dbReference type="ARBA" id="ARBA00023136"/>
    </source>
</evidence>
<keyword evidence="2" id="KW-0813">Transport</keyword>
<evidence type="ECO:0000256" key="3">
    <source>
        <dbReference type="ARBA" id="ARBA00022692"/>
    </source>
</evidence>
<evidence type="ECO:0000256" key="1">
    <source>
        <dbReference type="ARBA" id="ARBA00004141"/>
    </source>
</evidence>
<dbReference type="Proteomes" id="UP001233271">
    <property type="component" value="Chromosome 5"/>
</dbReference>
<feature type="transmembrane region" description="Helical" evidence="7">
    <location>
        <begin position="180"/>
        <end position="200"/>
    </location>
</feature>
<dbReference type="KEGG" id="ccac:CcaHIS019_0500890"/>
<dbReference type="RefSeq" id="XP_060457726.1">
    <property type="nucleotide sequence ID" value="XM_060601209.1"/>
</dbReference>
<dbReference type="GO" id="GO:0022857">
    <property type="term" value="F:transmembrane transporter activity"/>
    <property type="evidence" value="ECO:0007669"/>
    <property type="project" value="InterPro"/>
</dbReference>
<dbReference type="PANTHER" id="PTHR43791">
    <property type="entry name" value="PERMEASE-RELATED"/>
    <property type="match status" value="1"/>
</dbReference>